<reference evidence="1 2" key="1">
    <citation type="journal article" date="2019" name="BMC Genomics">
        <title>New insights from Opisthorchis felineus genome: update on genomics of the epidemiologically important liver flukes.</title>
        <authorList>
            <person name="Ershov N.I."/>
            <person name="Mordvinov V.A."/>
            <person name="Prokhortchouk E.B."/>
            <person name="Pakharukova M.Y."/>
            <person name="Gunbin K.V."/>
            <person name="Ustyantsev K."/>
            <person name="Genaev M.A."/>
            <person name="Blinov A.G."/>
            <person name="Mazur A."/>
            <person name="Boulygina E."/>
            <person name="Tsygankova S."/>
            <person name="Khrameeva E."/>
            <person name="Chekanov N."/>
            <person name="Fan G."/>
            <person name="Xiao A."/>
            <person name="Zhang H."/>
            <person name="Xu X."/>
            <person name="Yang H."/>
            <person name="Solovyev V."/>
            <person name="Lee S.M."/>
            <person name="Liu X."/>
            <person name="Afonnikov D.A."/>
            <person name="Skryabin K.G."/>
        </authorList>
    </citation>
    <scope>NUCLEOTIDE SEQUENCE [LARGE SCALE GENOMIC DNA]</scope>
    <source>
        <strain evidence="1">AK-0245</strain>
        <tissue evidence="1">Whole organism</tissue>
    </source>
</reference>
<evidence type="ECO:0000313" key="1">
    <source>
        <dbReference type="EMBL" id="TGZ57580.1"/>
    </source>
</evidence>
<dbReference type="Proteomes" id="UP000308267">
    <property type="component" value="Unassembled WGS sequence"/>
</dbReference>
<comment type="caution">
    <text evidence="1">The sequence shown here is derived from an EMBL/GenBank/DDBJ whole genome shotgun (WGS) entry which is preliminary data.</text>
</comment>
<accession>A0A4S2L4K5</accession>
<dbReference type="AlphaFoldDB" id="A0A4S2L4K5"/>
<evidence type="ECO:0000313" key="2">
    <source>
        <dbReference type="Proteomes" id="UP000308267"/>
    </source>
</evidence>
<gene>
    <name evidence="1" type="ORF">CRM22_009901</name>
</gene>
<proteinExistence type="predicted"/>
<keyword evidence="2" id="KW-1185">Reference proteome</keyword>
<organism evidence="1 2">
    <name type="scientific">Opisthorchis felineus</name>
    <dbReference type="NCBI Taxonomy" id="147828"/>
    <lineage>
        <taxon>Eukaryota</taxon>
        <taxon>Metazoa</taxon>
        <taxon>Spiralia</taxon>
        <taxon>Lophotrochozoa</taxon>
        <taxon>Platyhelminthes</taxon>
        <taxon>Trematoda</taxon>
        <taxon>Digenea</taxon>
        <taxon>Opisthorchiida</taxon>
        <taxon>Opisthorchiata</taxon>
        <taxon>Opisthorchiidae</taxon>
        <taxon>Opisthorchis</taxon>
    </lineage>
</organism>
<name>A0A4S2L4K5_OPIFE</name>
<sequence length="100" mass="11788">MKNTVGIQLVLRQYYEWFSRHLSATRWILNEQKMKPTVDIFSSSQYTPDSALAKPLPLQKAYNAYFHNYYSLLEALVRLDELCNQYDSPHWSDPNASNQK</sequence>
<dbReference type="EMBL" id="SJOL01009422">
    <property type="protein sequence ID" value="TGZ57580.1"/>
    <property type="molecule type" value="Genomic_DNA"/>
</dbReference>
<protein>
    <submittedName>
        <fullName evidence="1">Uncharacterized protein</fullName>
    </submittedName>
</protein>